<accession>A0A2N5IZZ1</accession>
<gene>
    <name evidence="1" type="ORF">Uis4E_1557</name>
</gene>
<comment type="caution">
    <text evidence="1">The sequence shown here is derived from an EMBL/GenBank/DDBJ whole genome shotgun (WGS) entry which is preliminary data.</text>
</comment>
<keyword evidence="2" id="KW-1185">Reference proteome</keyword>
<name>A0A2N5IZZ1_9BIFI</name>
<evidence type="ECO:0000313" key="1">
    <source>
        <dbReference type="EMBL" id="PLS27525.1"/>
    </source>
</evidence>
<proteinExistence type="predicted"/>
<dbReference type="Proteomes" id="UP000235034">
    <property type="component" value="Unassembled WGS sequence"/>
</dbReference>
<protein>
    <submittedName>
        <fullName evidence="1">Uncharacterized protein</fullName>
    </submittedName>
</protein>
<dbReference type="EMBL" id="NMWT01000023">
    <property type="protein sequence ID" value="PLS27525.1"/>
    <property type="molecule type" value="Genomic_DNA"/>
</dbReference>
<sequence length="119" mass="13049">MLTAKFKWQDSGSFRPDGYGGAMRILVDRSNRLLHVDLSGFQSTVTLSDTFPVFLYDSGVRPSADIQLGCLWSLPSGMWGKQAIWQTDGKIAVIGNMTNGDRCIHTPKTLPIPDGVTFA</sequence>
<evidence type="ECO:0000313" key="2">
    <source>
        <dbReference type="Proteomes" id="UP000235034"/>
    </source>
</evidence>
<dbReference type="OrthoDB" id="9974968at2"/>
<organism evidence="1 2">
    <name type="scientific">Bifidobacterium parmae</name>
    <dbReference type="NCBI Taxonomy" id="361854"/>
    <lineage>
        <taxon>Bacteria</taxon>
        <taxon>Bacillati</taxon>
        <taxon>Actinomycetota</taxon>
        <taxon>Actinomycetes</taxon>
        <taxon>Bifidobacteriales</taxon>
        <taxon>Bifidobacteriaceae</taxon>
        <taxon>Bifidobacterium</taxon>
    </lineage>
</organism>
<reference evidence="1 2" key="1">
    <citation type="submission" date="2017-07" db="EMBL/GenBank/DDBJ databases">
        <title>Bifidobacterium novel species.</title>
        <authorList>
            <person name="Lugli G.A."/>
            <person name="Milani C."/>
            <person name="Duranti S."/>
            <person name="Mangifesta M."/>
        </authorList>
    </citation>
    <scope>NUCLEOTIDE SEQUENCE [LARGE SCALE GENOMIC DNA]</scope>
    <source>
        <strain evidence="1 2">77</strain>
    </source>
</reference>
<dbReference type="AlphaFoldDB" id="A0A2N5IZZ1"/>